<reference evidence="3 4" key="1">
    <citation type="submission" date="2018-06" db="EMBL/GenBank/DDBJ databases">
        <title>Complete Genomes of Monosporascus.</title>
        <authorList>
            <person name="Robinson A.J."/>
            <person name="Natvig D.O."/>
        </authorList>
    </citation>
    <scope>NUCLEOTIDE SEQUENCE [LARGE SCALE GENOMIC DNA]</scope>
    <source>
        <strain evidence="3 4">CBS 110550</strain>
    </source>
</reference>
<feature type="compositionally biased region" description="Basic and acidic residues" evidence="1">
    <location>
        <begin position="542"/>
        <end position="556"/>
    </location>
</feature>
<comment type="caution">
    <text evidence="3">The sequence shown here is derived from an EMBL/GenBank/DDBJ whole genome shotgun (WGS) entry which is preliminary data.</text>
</comment>
<organism evidence="3 4">
    <name type="scientific">Monosporascus ibericus</name>
    <dbReference type="NCBI Taxonomy" id="155417"/>
    <lineage>
        <taxon>Eukaryota</taxon>
        <taxon>Fungi</taxon>
        <taxon>Dikarya</taxon>
        <taxon>Ascomycota</taxon>
        <taxon>Pezizomycotina</taxon>
        <taxon>Sordariomycetes</taxon>
        <taxon>Xylariomycetidae</taxon>
        <taxon>Xylariales</taxon>
        <taxon>Xylariales incertae sedis</taxon>
        <taxon>Monosporascus</taxon>
    </lineage>
</organism>
<feature type="compositionally biased region" description="Basic and acidic residues" evidence="1">
    <location>
        <begin position="427"/>
        <end position="445"/>
    </location>
</feature>
<feature type="compositionally biased region" description="Basic and acidic residues" evidence="1">
    <location>
        <begin position="671"/>
        <end position="680"/>
    </location>
</feature>
<dbReference type="PANTHER" id="PTHR21310">
    <property type="entry name" value="AMINOGLYCOSIDE PHOSPHOTRANSFERASE-RELATED-RELATED"/>
    <property type="match status" value="1"/>
</dbReference>
<feature type="compositionally biased region" description="Acidic residues" evidence="1">
    <location>
        <begin position="488"/>
        <end position="501"/>
    </location>
</feature>
<feature type="region of interest" description="Disordered" evidence="1">
    <location>
        <begin position="424"/>
        <end position="713"/>
    </location>
</feature>
<dbReference type="STRING" id="155417.A0A4Q4T0B2"/>
<proteinExistence type="predicted"/>
<evidence type="ECO:0000256" key="1">
    <source>
        <dbReference type="SAM" id="MobiDB-lite"/>
    </source>
</evidence>
<feature type="compositionally biased region" description="Basic and acidic residues" evidence="1">
    <location>
        <begin position="518"/>
        <end position="536"/>
    </location>
</feature>
<evidence type="ECO:0000259" key="2">
    <source>
        <dbReference type="Pfam" id="PF01636"/>
    </source>
</evidence>
<feature type="domain" description="Aminoglycoside phosphotransferase" evidence="2">
    <location>
        <begin position="155"/>
        <end position="389"/>
    </location>
</feature>
<keyword evidence="4" id="KW-1185">Reference proteome</keyword>
<dbReference type="OrthoDB" id="8300194at2759"/>
<feature type="region of interest" description="Disordered" evidence="1">
    <location>
        <begin position="1"/>
        <end position="61"/>
    </location>
</feature>
<dbReference type="InterPro" id="IPR051678">
    <property type="entry name" value="AGP_Transferase"/>
</dbReference>
<dbReference type="Pfam" id="PF01636">
    <property type="entry name" value="APH"/>
    <property type="match status" value="1"/>
</dbReference>
<feature type="compositionally biased region" description="Low complexity" evidence="1">
    <location>
        <begin position="644"/>
        <end position="655"/>
    </location>
</feature>
<dbReference type="AlphaFoldDB" id="A0A4Q4T0B2"/>
<sequence length="713" mass="79260">MSAAEHSDGNSEASEDSTSPEDLSLTPEHSPSLRLGRASSVTDDGAQPQDENEVPESEQPNMPYIKTLEELYRIVDSIARSSTIDVRHIRESATATKAAVDYDDNDDGYDFYDIAEDVRDLICLACATPYEQAADSAPFRTSLRLRYNDPAGQTWAVGDRLVLTETTEDSQPEGPEVAAAEAARMLLGRRTAGPVPVPAVLAAWKERGRVITIAERPRGRRLYDVWWELGPGDRESLAARVAGYVEQWRRNRSDAISSISGYRVRGHDRLLGCGGGDEEDGFWPCYSDVQFWGVVRDRLRRHDHKIEEDVIRFLGDYMPESYPCVLTHGDLSTRNIIVEMDAEEARVTAILGFENAASLPVWAESVCARFCYCGEDEQWKALLAQHLRADPLALDWWCLWTELEDTAPDAARVEILKERCRRWPKPPPERRSFNDSGTEPRREPLGAKGVKVPGESVSYGDGGDYTREAVGAERPIFNSEPIQFSDPEATDSEDYDDDDDNSSLGGLRETNIYGTSKDSQKQHQVNDKQEPDEQKETKRKGLYKEEKNGLKGEKNTWHTSRPTRAGELQSNVLGPGTFTRTGRSPGHSPGDANTRPYKPIIPPGIGDLDQRFRGRTMGRISGRESQPLSSNNKRSSMRSFDQRTPQPFTLQLPTTGSRGRPYSSPVIPASDMERLRKIGEDDKDCIVTGVPEPEKGIDAAGDKPSGSVALPTT</sequence>
<evidence type="ECO:0000313" key="4">
    <source>
        <dbReference type="Proteomes" id="UP000293360"/>
    </source>
</evidence>
<accession>A0A4Q4T0B2</accession>
<gene>
    <name evidence="3" type="ORF">DL764_008673</name>
</gene>
<dbReference type="PANTHER" id="PTHR21310:SF48">
    <property type="entry name" value="AMINOGLYCOSIDE PHOSPHOTRANSFERASE DOMAIN-CONTAINING PROTEIN"/>
    <property type="match status" value="1"/>
</dbReference>
<feature type="compositionally biased region" description="Polar residues" evidence="1">
    <location>
        <begin position="557"/>
        <end position="582"/>
    </location>
</feature>
<dbReference type="Proteomes" id="UP000293360">
    <property type="component" value="Unassembled WGS sequence"/>
</dbReference>
<dbReference type="InterPro" id="IPR002575">
    <property type="entry name" value="Aminoglycoside_PTrfase"/>
</dbReference>
<dbReference type="EMBL" id="QJNU01000709">
    <property type="protein sequence ID" value="RYO88845.1"/>
    <property type="molecule type" value="Genomic_DNA"/>
</dbReference>
<feature type="compositionally biased region" description="Basic and acidic residues" evidence="1">
    <location>
        <begin position="692"/>
        <end position="701"/>
    </location>
</feature>
<dbReference type="SUPFAM" id="SSF56112">
    <property type="entry name" value="Protein kinase-like (PK-like)"/>
    <property type="match status" value="1"/>
</dbReference>
<dbReference type="Gene3D" id="3.90.1200.10">
    <property type="match status" value="1"/>
</dbReference>
<evidence type="ECO:0000313" key="3">
    <source>
        <dbReference type="EMBL" id="RYO88845.1"/>
    </source>
</evidence>
<feature type="compositionally biased region" description="Polar residues" evidence="1">
    <location>
        <begin position="623"/>
        <end position="643"/>
    </location>
</feature>
<name>A0A4Q4T0B2_9PEZI</name>
<dbReference type="InterPro" id="IPR011009">
    <property type="entry name" value="Kinase-like_dom_sf"/>
</dbReference>
<protein>
    <recommendedName>
        <fullName evidence="2">Aminoglycoside phosphotransferase domain-containing protein</fullName>
    </recommendedName>
</protein>